<feature type="chain" id="PRO_5042274108" evidence="1">
    <location>
        <begin position="21"/>
        <end position="140"/>
    </location>
</feature>
<dbReference type="EMBL" id="JARKIF010000012">
    <property type="protein sequence ID" value="KAJ7625797.1"/>
    <property type="molecule type" value="Genomic_DNA"/>
</dbReference>
<evidence type="ECO:0000313" key="4">
    <source>
        <dbReference type="Proteomes" id="UP001221142"/>
    </source>
</evidence>
<evidence type="ECO:0000259" key="2">
    <source>
        <dbReference type="SMART" id="SM01111"/>
    </source>
</evidence>
<dbReference type="InterPro" id="IPR011058">
    <property type="entry name" value="Cyanovirin-N"/>
</dbReference>
<proteinExistence type="predicted"/>
<organism evidence="3 4">
    <name type="scientific">Roridomyces roridus</name>
    <dbReference type="NCBI Taxonomy" id="1738132"/>
    <lineage>
        <taxon>Eukaryota</taxon>
        <taxon>Fungi</taxon>
        <taxon>Dikarya</taxon>
        <taxon>Basidiomycota</taxon>
        <taxon>Agaricomycotina</taxon>
        <taxon>Agaricomycetes</taxon>
        <taxon>Agaricomycetidae</taxon>
        <taxon>Agaricales</taxon>
        <taxon>Marasmiineae</taxon>
        <taxon>Mycenaceae</taxon>
        <taxon>Roridomyces</taxon>
    </lineage>
</organism>
<evidence type="ECO:0000313" key="3">
    <source>
        <dbReference type="EMBL" id="KAJ7625797.1"/>
    </source>
</evidence>
<dbReference type="SUPFAM" id="SSF51322">
    <property type="entry name" value="Cyanovirin-N"/>
    <property type="match status" value="1"/>
</dbReference>
<comment type="caution">
    <text evidence="3">The sequence shown here is derived from an EMBL/GenBank/DDBJ whole genome shotgun (WGS) entry which is preliminary data.</text>
</comment>
<dbReference type="Pfam" id="PF08881">
    <property type="entry name" value="CVNH"/>
    <property type="match status" value="1"/>
</dbReference>
<feature type="signal peptide" evidence="1">
    <location>
        <begin position="1"/>
        <end position="20"/>
    </location>
</feature>
<feature type="domain" description="Cyanovirin-N" evidence="2">
    <location>
        <begin position="36"/>
        <end position="139"/>
    </location>
</feature>
<keyword evidence="4" id="KW-1185">Reference proteome</keyword>
<dbReference type="Proteomes" id="UP001221142">
    <property type="component" value="Unassembled WGS sequence"/>
</dbReference>
<accession>A0AAD7FKX2</accession>
<gene>
    <name evidence="3" type="ORF">FB45DRAFT_1060420</name>
</gene>
<dbReference type="Gene3D" id="2.30.60.10">
    <property type="entry name" value="Cyanovirin-N"/>
    <property type="match status" value="1"/>
</dbReference>
<evidence type="ECO:0000256" key="1">
    <source>
        <dbReference type="SAM" id="SignalP"/>
    </source>
</evidence>
<protein>
    <submittedName>
        <fullName evidence="3">Cyanovirin-N</fullName>
    </submittedName>
</protein>
<keyword evidence="1" id="KW-0732">Signal</keyword>
<dbReference type="InterPro" id="IPR036673">
    <property type="entry name" value="Cyanovirin-N_sf"/>
</dbReference>
<name>A0AAD7FKX2_9AGAR</name>
<reference evidence="3" key="1">
    <citation type="submission" date="2023-03" db="EMBL/GenBank/DDBJ databases">
        <title>Massive genome expansion in bonnet fungi (Mycena s.s.) driven by repeated elements and novel gene families across ecological guilds.</title>
        <authorList>
            <consortium name="Lawrence Berkeley National Laboratory"/>
            <person name="Harder C.B."/>
            <person name="Miyauchi S."/>
            <person name="Viragh M."/>
            <person name="Kuo A."/>
            <person name="Thoen E."/>
            <person name="Andreopoulos B."/>
            <person name="Lu D."/>
            <person name="Skrede I."/>
            <person name="Drula E."/>
            <person name="Henrissat B."/>
            <person name="Morin E."/>
            <person name="Kohler A."/>
            <person name="Barry K."/>
            <person name="LaButti K."/>
            <person name="Morin E."/>
            <person name="Salamov A."/>
            <person name="Lipzen A."/>
            <person name="Mereny Z."/>
            <person name="Hegedus B."/>
            <person name="Baldrian P."/>
            <person name="Stursova M."/>
            <person name="Weitz H."/>
            <person name="Taylor A."/>
            <person name="Grigoriev I.V."/>
            <person name="Nagy L.G."/>
            <person name="Martin F."/>
            <person name="Kauserud H."/>
        </authorList>
    </citation>
    <scope>NUCLEOTIDE SEQUENCE</scope>
    <source>
        <strain evidence="3">9284</strain>
    </source>
</reference>
<dbReference type="AlphaFoldDB" id="A0AAD7FKX2"/>
<sequence length="140" mass="14949">MMFPLLLSIICTLFLVGSRGVPMDTCRHAKRAADSDFFATCTDININSLTAALTATCQTLAGTEVESSIGLDSCIANQNGVLIAESNGNFSLTCPDRTFLVTTTSVTLTAECFTLRERLVNSTIDLNTILTNQNGVMSCP</sequence>
<dbReference type="SMART" id="SM01111">
    <property type="entry name" value="CVNH"/>
    <property type="match status" value="1"/>
</dbReference>